<keyword evidence="1" id="KW-0479">Metal-binding</keyword>
<accession>A0A5C8Z761</accession>
<evidence type="ECO:0000313" key="4">
    <source>
        <dbReference type="EMBL" id="TXR53133.1"/>
    </source>
</evidence>
<dbReference type="InterPro" id="IPR036412">
    <property type="entry name" value="HAD-like_sf"/>
</dbReference>
<dbReference type="GO" id="GO:0005829">
    <property type="term" value="C:cytosol"/>
    <property type="evidence" value="ECO:0007669"/>
    <property type="project" value="TreeGrafter"/>
</dbReference>
<proteinExistence type="predicted"/>
<evidence type="ECO:0000256" key="3">
    <source>
        <dbReference type="ARBA" id="ARBA00022842"/>
    </source>
</evidence>
<dbReference type="Gene3D" id="3.30.980.20">
    <property type="entry name" value="Putative mannosyl-3-phosphoglycerate phosphatase, domain 2"/>
    <property type="match status" value="1"/>
</dbReference>
<dbReference type="RefSeq" id="WP_147712220.1">
    <property type="nucleotide sequence ID" value="NZ_VKAD01000001.1"/>
</dbReference>
<reference evidence="4 5" key="1">
    <citation type="submission" date="2019-07" db="EMBL/GenBank/DDBJ databases">
        <title>Reinekea sp. strain SSH23 genome sequencing and assembly.</title>
        <authorList>
            <person name="Kim I."/>
        </authorList>
    </citation>
    <scope>NUCLEOTIDE SEQUENCE [LARGE SCALE GENOMIC DNA]</scope>
    <source>
        <strain evidence="4 5">SSH23</strain>
    </source>
</reference>
<dbReference type="Proteomes" id="UP000321764">
    <property type="component" value="Unassembled WGS sequence"/>
</dbReference>
<dbReference type="AlphaFoldDB" id="A0A5C8Z761"/>
<dbReference type="InterPro" id="IPR006381">
    <property type="entry name" value="HAD-SF-IIB-MPGP"/>
</dbReference>
<dbReference type="EMBL" id="VKAD01000001">
    <property type="protein sequence ID" value="TXR53133.1"/>
    <property type="molecule type" value="Genomic_DNA"/>
</dbReference>
<name>A0A5C8Z761_9GAMM</name>
<keyword evidence="3" id="KW-0460">Magnesium</keyword>
<dbReference type="SFLD" id="SFLDS00003">
    <property type="entry name" value="Haloacid_Dehalogenase"/>
    <property type="match status" value="1"/>
</dbReference>
<evidence type="ECO:0000313" key="5">
    <source>
        <dbReference type="Proteomes" id="UP000321764"/>
    </source>
</evidence>
<dbReference type="OrthoDB" id="193379at2"/>
<keyword evidence="5" id="KW-1185">Reference proteome</keyword>
<gene>
    <name evidence="4" type="ORF">FME95_00730</name>
</gene>
<sequence length="283" mass="31828">MNYVVYTDLDGTLLDHDSYSYQAALPALARLVDLDIPVVPVTSKTRAELEPLCTELKLQTPFIVENGAAVFLPKNYAVETEEQQSEAGVELSSCGCYWVKAFAPSMPYWLQLIEQLQQLQPNTFVAMHSMSVAEMVELTSLSTVAAERALTREYSDPLHWFGNDEQLQQLSDYCAQQDVQVVKGGRFVHLLKDTDKGMALRWLNDYLSEFMQQADLESIALGDGENDLSMLRQADIAVQVRSPVHEFPELEKTALYRTERFGPEGWAEAITKILNSSAKQSYS</sequence>
<dbReference type="NCBIfam" id="TIGR01486">
    <property type="entry name" value="HAD-SF-IIB-MPGP"/>
    <property type="match status" value="1"/>
</dbReference>
<dbReference type="Gene3D" id="3.40.50.1000">
    <property type="entry name" value="HAD superfamily/HAD-like"/>
    <property type="match status" value="1"/>
</dbReference>
<keyword evidence="2 4" id="KW-0378">Hydrolase</keyword>
<dbReference type="NCBIfam" id="TIGR01484">
    <property type="entry name" value="HAD-SF-IIB"/>
    <property type="match status" value="1"/>
</dbReference>
<dbReference type="InterPro" id="IPR006379">
    <property type="entry name" value="HAD-SF_hydro_IIB"/>
</dbReference>
<dbReference type="InterPro" id="IPR023214">
    <property type="entry name" value="HAD_sf"/>
</dbReference>
<evidence type="ECO:0000256" key="2">
    <source>
        <dbReference type="ARBA" id="ARBA00022801"/>
    </source>
</evidence>
<dbReference type="GO" id="GO:0051479">
    <property type="term" value="P:mannosylglycerate biosynthetic process"/>
    <property type="evidence" value="ECO:0007669"/>
    <property type="project" value="InterPro"/>
</dbReference>
<dbReference type="SUPFAM" id="SSF56784">
    <property type="entry name" value="HAD-like"/>
    <property type="match status" value="1"/>
</dbReference>
<organism evidence="4 5">
    <name type="scientific">Reinekea thalattae</name>
    <dbReference type="NCBI Taxonomy" id="2593301"/>
    <lineage>
        <taxon>Bacteria</taxon>
        <taxon>Pseudomonadati</taxon>
        <taxon>Pseudomonadota</taxon>
        <taxon>Gammaproteobacteria</taxon>
        <taxon>Oceanospirillales</taxon>
        <taxon>Saccharospirillaceae</taxon>
        <taxon>Reinekea</taxon>
    </lineage>
</organism>
<dbReference type="GO" id="GO:0000287">
    <property type="term" value="F:magnesium ion binding"/>
    <property type="evidence" value="ECO:0007669"/>
    <property type="project" value="TreeGrafter"/>
</dbReference>
<dbReference type="PANTHER" id="PTHR10000">
    <property type="entry name" value="PHOSPHOSERINE PHOSPHATASE"/>
    <property type="match status" value="1"/>
</dbReference>
<protein>
    <submittedName>
        <fullName evidence="4">HAD-IIB family hydrolase</fullName>
    </submittedName>
</protein>
<dbReference type="GO" id="GO:0050531">
    <property type="term" value="F:mannosyl-3-phosphoglycerate phosphatase activity"/>
    <property type="evidence" value="ECO:0007669"/>
    <property type="project" value="InterPro"/>
</dbReference>
<dbReference type="Pfam" id="PF08282">
    <property type="entry name" value="Hydrolase_3"/>
    <property type="match status" value="2"/>
</dbReference>
<dbReference type="SFLD" id="SFLDG01142">
    <property type="entry name" value="C2.B.2:_Mannosyl-3-phosphoglyc"/>
    <property type="match status" value="1"/>
</dbReference>
<evidence type="ECO:0000256" key="1">
    <source>
        <dbReference type="ARBA" id="ARBA00022723"/>
    </source>
</evidence>
<dbReference type="PANTHER" id="PTHR10000:SF8">
    <property type="entry name" value="HAD SUPERFAMILY HYDROLASE-LIKE, TYPE 3"/>
    <property type="match status" value="1"/>
</dbReference>
<comment type="caution">
    <text evidence="4">The sequence shown here is derived from an EMBL/GenBank/DDBJ whole genome shotgun (WGS) entry which is preliminary data.</text>
</comment>
<dbReference type="SFLD" id="SFLDG01140">
    <property type="entry name" value="C2.B:_Phosphomannomutase_and_P"/>
    <property type="match status" value="1"/>
</dbReference>